<evidence type="ECO:0000313" key="2">
    <source>
        <dbReference type="EMBL" id="OSJ33562.1"/>
    </source>
</evidence>
<dbReference type="Pfam" id="PF12680">
    <property type="entry name" value="SnoaL_2"/>
    <property type="match status" value="1"/>
</dbReference>
<dbReference type="InterPro" id="IPR037401">
    <property type="entry name" value="SnoaL-like"/>
</dbReference>
<dbReference type="Gene3D" id="3.10.450.50">
    <property type="match status" value="1"/>
</dbReference>
<dbReference type="AlphaFoldDB" id="A0A1Y2JQD3"/>
<feature type="domain" description="SnoaL-like" evidence="1">
    <location>
        <begin position="12"/>
        <end position="119"/>
    </location>
</feature>
<evidence type="ECO:0000313" key="3">
    <source>
        <dbReference type="Proteomes" id="UP000193335"/>
    </source>
</evidence>
<dbReference type="EMBL" id="NAFL01000240">
    <property type="protein sequence ID" value="OSJ33562.1"/>
    <property type="molecule type" value="Genomic_DNA"/>
</dbReference>
<dbReference type="RefSeq" id="WP_085400409.1">
    <property type="nucleotide sequence ID" value="NZ_NAFL01000240.1"/>
</dbReference>
<evidence type="ECO:0000259" key="1">
    <source>
        <dbReference type="Pfam" id="PF12680"/>
    </source>
</evidence>
<sequence>MGHREEMLDVIKRAYAARGDGDAAGLVAAFHPEGLFNLVGDKSALHLTGSVQGHEPLRGAFGQFIDHFDFEKREILSELVEGNCAAIRSRLVIRYRPSGKVFSTEVLDLFKFQDGKIIELIEFADTAQIKAIVS</sequence>
<accession>A0A1Y2JQD3</accession>
<reference evidence="2 3" key="1">
    <citation type="submission" date="2017-03" db="EMBL/GenBank/DDBJ databases">
        <title>Whole genome sequences of fourteen strains of Bradyrhizobium canariense and one strain of Bradyrhizobium japonicum isolated from Lupinus (Papilionoideae: Genisteae) species in Algeria.</title>
        <authorList>
            <person name="Crovadore J."/>
            <person name="Chekireb D."/>
            <person name="Brachmann A."/>
            <person name="Chablais R."/>
            <person name="Cochard B."/>
            <person name="Lefort F."/>
        </authorList>
    </citation>
    <scope>NUCLEOTIDE SEQUENCE [LARGE SCALE GENOMIC DNA]</scope>
    <source>
        <strain evidence="2 3">UBMA197</strain>
    </source>
</reference>
<dbReference type="SUPFAM" id="SSF54427">
    <property type="entry name" value="NTF2-like"/>
    <property type="match status" value="1"/>
</dbReference>
<proteinExistence type="predicted"/>
<comment type="caution">
    <text evidence="2">The sequence shown here is derived from an EMBL/GenBank/DDBJ whole genome shotgun (WGS) entry which is preliminary data.</text>
</comment>
<gene>
    <name evidence="2" type="ORF">BSZ19_15010</name>
</gene>
<protein>
    <recommendedName>
        <fullName evidence="1">SnoaL-like domain-containing protein</fullName>
    </recommendedName>
</protein>
<organism evidence="2 3">
    <name type="scientific">Bradyrhizobium japonicum</name>
    <dbReference type="NCBI Taxonomy" id="375"/>
    <lineage>
        <taxon>Bacteria</taxon>
        <taxon>Pseudomonadati</taxon>
        <taxon>Pseudomonadota</taxon>
        <taxon>Alphaproteobacteria</taxon>
        <taxon>Hyphomicrobiales</taxon>
        <taxon>Nitrobacteraceae</taxon>
        <taxon>Bradyrhizobium</taxon>
    </lineage>
</organism>
<name>A0A1Y2JQD3_BRAJP</name>
<dbReference type="InterPro" id="IPR032710">
    <property type="entry name" value="NTF2-like_dom_sf"/>
</dbReference>
<dbReference type="Proteomes" id="UP000193335">
    <property type="component" value="Unassembled WGS sequence"/>
</dbReference>